<evidence type="ECO:0000313" key="2">
    <source>
        <dbReference type="EMBL" id="NEA88265.1"/>
    </source>
</evidence>
<dbReference type="AlphaFoldDB" id="A0A6G3QY47"/>
<keyword evidence="1" id="KW-0812">Transmembrane</keyword>
<gene>
    <name evidence="2" type="ORF">G3I53_20065</name>
</gene>
<comment type="caution">
    <text evidence="2">The sequence shown here is derived from an EMBL/GenBank/DDBJ whole genome shotgun (WGS) entry which is preliminary data.</text>
</comment>
<evidence type="ECO:0000256" key="1">
    <source>
        <dbReference type="SAM" id="Phobius"/>
    </source>
</evidence>
<feature type="transmembrane region" description="Helical" evidence="1">
    <location>
        <begin position="20"/>
        <end position="36"/>
    </location>
</feature>
<sequence length="169" mass="18109">MGSLVFLGVFYAIFREDPVIVLIPLTAMVLGLLAGYRSACVKAPRKLLDLLEASHWQVWPCRLEEIEGKAVHRRVVLLAPDKSVAASFVAVVPHSVWLGMTDGRGVLWIAGDLRFQGVAAVPGGRPLWVIEPEKPAQRSAAPAAGGAGGSGFDELVSEARSAVVWNMLN</sequence>
<keyword evidence="1" id="KW-1133">Transmembrane helix</keyword>
<reference evidence="2" key="1">
    <citation type="submission" date="2020-01" db="EMBL/GenBank/DDBJ databases">
        <title>Insect and environment-associated Actinomycetes.</title>
        <authorList>
            <person name="Currrie C."/>
            <person name="Chevrette M."/>
            <person name="Carlson C."/>
            <person name="Stubbendieck R."/>
            <person name="Wendt-Pienkowski E."/>
        </authorList>
    </citation>
    <scope>NUCLEOTIDE SEQUENCE</scope>
    <source>
        <strain evidence="2">SID14436</strain>
    </source>
</reference>
<dbReference type="EMBL" id="JAAGMD010000577">
    <property type="protein sequence ID" value="NEA88265.1"/>
    <property type="molecule type" value="Genomic_DNA"/>
</dbReference>
<organism evidence="2">
    <name type="scientific">Streptomyces sp. SID14436</name>
    <dbReference type="NCBI Taxonomy" id="2706070"/>
    <lineage>
        <taxon>Bacteria</taxon>
        <taxon>Bacillati</taxon>
        <taxon>Actinomycetota</taxon>
        <taxon>Actinomycetes</taxon>
        <taxon>Kitasatosporales</taxon>
        <taxon>Streptomycetaceae</taxon>
        <taxon>Streptomyces</taxon>
    </lineage>
</organism>
<name>A0A6G3QY47_9ACTN</name>
<accession>A0A6G3QY47</accession>
<protein>
    <submittedName>
        <fullName evidence="2">Uncharacterized protein</fullName>
    </submittedName>
</protein>
<proteinExistence type="predicted"/>
<keyword evidence="1" id="KW-0472">Membrane</keyword>
<dbReference type="RefSeq" id="WP_164336804.1">
    <property type="nucleotide sequence ID" value="NZ_JAAGMD010000577.1"/>
</dbReference>